<proteinExistence type="predicted"/>
<reference evidence="2" key="1">
    <citation type="submission" date="2017-04" db="EMBL/GenBank/DDBJ databases">
        <authorList>
            <person name="Varghese N."/>
            <person name="Submissions S."/>
        </authorList>
    </citation>
    <scope>NUCLEOTIDE SEQUENCE [LARGE SCALE GENOMIC DNA]</scope>
    <source>
        <strain evidence="2">DSM 22618</strain>
    </source>
</reference>
<dbReference type="Pfam" id="PF24387">
    <property type="entry name" value="AEP-like"/>
    <property type="match status" value="1"/>
</dbReference>
<accession>A0A1Y6CBB2</accession>
<dbReference type="Proteomes" id="UP000192920">
    <property type="component" value="Unassembled WGS sequence"/>
</dbReference>
<keyword evidence="2" id="KW-1185">Reference proteome</keyword>
<evidence type="ECO:0000313" key="2">
    <source>
        <dbReference type="Proteomes" id="UP000192920"/>
    </source>
</evidence>
<sequence>MTIPLHHPYWHIVSLIQNHQEISHLSISIYEYTPNSINDNREIFHIPRSDFLDEQHILKIINNLSGEQNISLHSDVKTLNGKKLHIPMVDMNTASKAHLEKLKNYLEERLYSELRWYKSGRSFHGYGRRLITTDEWVKLMGRLLLSNQKNMTPTVDPRWIGHRLLAGYSTLRWSKNGNYYLSLPEEISPFNNIE</sequence>
<evidence type="ECO:0000313" key="1">
    <source>
        <dbReference type="EMBL" id="SMF52832.1"/>
    </source>
</evidence>
<name>A0A1Y6CBB2_9NEIS</name>
<organism evidence="1 2">
    <name type="scientific">Pseudogulbenkiania subflava DSM 22618</name>
    <dbReference type="NCBI Taxonomy" id="1123014"/>
    <lineage>
        <taxon>Bacteria</taxon>
        <taxon>Pseudomonadati</taxon>
        <taxon>Pseudomonadota</taxon>
        <taxon>Betaproteobacteria</taxon>
        <taxon>Neisseriales</taxon>
        <taxon>Chromobacteriaceae</taxon>
        <taxon>Pseudogulbenkiania</taxon>
    </lineage>
</organism>
<dbReference type="InterPro" id="IPR056250">
    <property type="entry name" value="AEP-like"/>
</dbReference>
<protein>
    <submittedName>
        <fullName evidence="1">Uncharacterized protein</fullName>
    </submittedName>
</protein>
<dbReference type="RefSeq" id="WP_143477876.1">
    <property type="nucleotide sequence ID" value="NZ_FXAG01000029.1"/>
</dbReference>
<gene>
    <name evidence="1" type="ORF">SAMN02745746_03772</name>
</gene>
<dbReference type="EMBL" id="FXAG01000029">
    <property type="protein sequence ID" value="SMF52832.1"/>
    <property type="molecule type" value="Genomic_DNA"/>
</dbReference>
<dbReference type="AlphaFoldDB" id="A0A1Y6CBB2"/>